<dbReference type="OrthoDB" id="295419at2157"/>
<protein>
    <recommendedName>
        <fullName evidence="9">Transposase</fullName>
    </recommendedName>
</protein>
<dbReference type="Pfam" id="PF07282">
    <property type="entry name" value="Cas12f1-like_TNB"/>
    <property type="match status" value="1"/>
</dbReference>
<dbReference type="InterPro" id="IPR001959">
    <property type="entry name" value="Transposase"/>
</dbReference>
<dbReference type="Proteomes" id="UP000509448">
    <property type="component" value="Chromosome"/>
</dbReference>
<keyword evidence="8" id="KW-1185">Reference proteome</keyword>
<dbReference type="GO" id="GO:0003677">
    <property type="term" value="F:DNA binding"/>
    <property type="evidence" value="ECO:0007669"/>
    <property type="project" value="UniProtKB-KW"/>
</dbReference>
<evidence type="ECO:0000256" key="2">
    <source>
        <dbReference type="ARBA" id="ARBA00022578"/>
    </source>
</evidence>
<organism evidence="7 8">
    <name type="scientific">Conexivisphaera calida</name>
    <dbReference type="NCBI Taxonomy" id="1874277"/>
    <lineage>
        <taxon>Archaea</taxon>
        <taxon>Nitrososphaerota</taxon>
        <taxon>Conexivisphaeria</taxon>
        <taxon>Conexivisphaerales</taxon>
        <taxon>Conexivisphaeraceae</taxon>
        <taxon>Conexivisphaera</taxon>
    </lineage>
</organism>
<evidence type="ECO:0000259" key="5">
    <source>
        <dbReference type="Pfam" id="PF01385"/>
    </source>
</evidence>
<evidence type="ECO:0000313" key="8">
    <source>
        <dbReference type="Proteomes" id="UP000509448"/>
    </source>
</evidence>
<name>A0A4P2VGA6_9ARCH</name>
<evidence type="ECO:0000256" key="1">
    <source>
        <dbReference type="ARBA" id="ARBA00008761"/>
    </source>
</evidence>
<proteinExistence type="inferred from homology"/>
<dbReference type="GO" id="GO:0032196">
    <property type="term" value="P:transposition"/>
    <property type="evidence" value="ECO:0007669"/>
    <property type="project" value="UniProtKB-KW"/>
</dbReference>
<dbReference type="InterPro" id="IPR010095">
    <property type="entry name" value="Cas12f1-like_TNB"/>
</dbReference>
<comment type="similarity">
    <text evidence="1">In the C-terminal section; belongs to the transposase 35 family.</text>
</comment>
<dbReference type="AlphaFoldDB" id="A0A4P2VGA6"/>
<gene>
    <name evidence="7" type="ORF">NAS2_0913</name>
</gene>
<keyword evidence="4" id="KW-0233">DNA recombination</keyword>
<evidence type="ECO:0000256" key="4">
    <source>
        <dbReference type="ARBA" id="ARBA00023172"/>
    </source>
</evidence>
<keyword evidence="2" id="KW-0815">Transposition</keyword>
<dbReference type="KEGG" id="ccai:NAS2_0913"/>
<evidence type="ECO:0000256" key="3">
    <source>
        <dbReference type="ARBA" id="ARBA00023125"/>
    </source>
</evidence>
<reference evidence="7 8" key="1">
    <citation type="journal article" date="2019" name="ISME J.">
        <title>Isolation and characterization of a thermophilic sulfur- and iron-reducing thaumarchaeote from a terrestrial acidic hot spring.</title>
        <authorList>
            <person name="Kato S."/>
            <person name="Itoh T."/>
            <person name="Yuki M."/>
            <person name="Nagamori M."/>
            <person name="Ohnishi M."/>
            <person name="Uematsu K."/>
            <person name="Suzuki K."/>
            <person name="Takashina T."/>
            <person name="Ohkuma M."/>
        </authorList>
    </citation>
    <scope>NUCLEOTIDE SEQUENCE [LARGE SCALE GENOMIC DNA]</scope>
    <source>
        <strain evidence="7 8">NAS-02</strain>
    </source>
</reference>
<dbReference type="GO" id="GO:0006310">
    <property type="term" value="P:DNA recombination"/>
    <property type="evidence" value="ECO:0007669"/>
    <property type="project" value="UniProtKB-KW"/>
</dbReference>
<sequence>MDVTVFPAPEDNGTRAVVVRLLPNGAQGRKLRRLANAAAKLWNELNYGRRQEYFEARRRGLSQLESARRVDMRGTRKELVPKYTEILGAAAWEVERKNYEAWSSFRGLLKAKSKGRLPPWIHPAPPGYWKDEETGRRKLWIPVRHEMYTVDPEAKVIHISRYNLRLRFAGEVRWYGKQERMEIWYDDARRAWYASIAVKVGAETTRNGTKPPHILQGERRSIEVARPIGDKVAGIDLGVNILASVVVGDGAWIIYRGARLKEDYFHFEGRIAKLESEASRAKSAGDEKKYDRLWAEVRRLKRKWAARRTHLYRNLASHLIHELWERGVSAVYVGYPYDIVQERGNKFSVNIWAYRELVGAIEAKAGEYGISVYEVFERGTSSHCAYHEVEVKRGPRGVVTCPVGNHKLHSDLNGALNILRRGSGVLVEGNLRPLSFIVDHSGVAPTNSIASTKGGNAQNPGIYPT</sequence>
<evidence type="ECO:0000313" key="7">
    <source>
        <dbReference type="EMBL" id="BBE42302.1"/>
    </source>
</evidence>
<dbReference type="EMBL" id="AP018732">
    <property type="protein sequence ID" value="BBE42302.1"/>
    <property type="molecule type" value="Genomic_DNA"/>
</dbReference>
<evidence type="ECO:0008006" key="9">
    <source>
        <dbReference type="Google" id="ProtNLM"/>
    </source>
</evidence>
<dbReference type="NCBIfam" id="NF040570">
    <property type="entry name" value="guided_TnpB"/>
    <property type="match status" value="1"/>
</dbReference>
<feature type="domain" description="Probable transposase IS891/IS1136/IS1341" evidence="5">
    <location>
        <begin position="225"/>
        <end position="339"/>
    </location>
</feature>
<evidence type="ECO:0000259" key="6">
    <source>
        <dbReference type="Pfam" id="PF07282"/>
    </source>
</evidence>
<dbReference type="Pfam" id="PF01385">
    <property type="entry name" value="OrfB_IS605"/>
    <property type="match status" value="1"/>
</dbReference>
<accession>A0A4P2VGA6</accession>
<keyword evidence="3" id="KW-0238">DNA-binding</keyword>
<feature type="domain" description="Cas12f1-like TNB" evidence="6">
    <location>
        <begin position="354"/>
        <end position="418"/>
    </location>
</feature>